<dbReference type="InterPro" id="IPR001356">
    <property type="entry name" value="HD"/>
</dbReference>
<dbReference type="SUPFAM" id="SSF46689">
    <property type="entry name" value="Homeodomain-like"/>
    <property type="match status" value="1"/>
</dbReference>
<evidence type="ECO:0000256" key="5">
    <source>
        <dbReference type="ARBA" id="ARBA00023038"/>
    </source>
</evidence>
<evidence type="ECO:0000256" key="10">
    <source>
        <dbReference type="PROSITE-ProRule" id="PRU00125"/>
    </source>
</evidence>
<evidence type="ECO:0000256" key="12">
    <source>
        <dbReference type="SAM" id="MobiDB-lite"/>
    </source>
</evidence>
<dbReference type="PROSITE" id="PS00027">
    <property type="entry name" value="HOMEOBOX_1"/>
    <property type="match status" value="1"/>
</dbReference>
<keyword evidence="6 9" id="KW-0238">DNA-binding</keyword>
<dbReference type="GO" id="GO:0005634">
    <property type="term" value="C:nucleus"/>
    <property type="evidence" value="ECO:0007669"/>
    <property type="project" value="UniProtKB-SubCell"/>
</dbReference>
<evidence type="ECO:0000259" key="13">
    <source>
        <dbReference type="PROSITE" id="PS50023"/>
    </source>
</evidence>
<dbReference type="Gene3D" id="1.10.10.60">
    <property type="entry name" value="Homeodomain-like"/>
    <property type="match status" value="1"/>
</dbReference>
<evidence type="ECO:0000313" key="16">
    <source>
        <dbReference type="WBParaSite" id="MBELARI_LOCUS12754.1"/>
    </source>
</evidence>
<evidence type="ECO:0000256" key="2">
    <source>
        <dbReference type="ARBA" id="ARBA00022723"/>
    </source>
</evidence>
<dbReference type="CDD" id="cd00086">
    <property type="entry name" value="homeodomain"/>
    <property type="match status" value="1"/>
</dbReference>
<feature type="compositionally biased region" description="Low complexity" evidence="12">
    <location>
        <begin position="392"/>
        <end position="401"/>
    </location>
</feature>
<dbReference type="PROSITE" id="PS50023">
    <property type="entry name" value="LIM_DOMAIN_2"/>
    <property type="match status" value="2"/>
</dbReference>
<evidence type="ECO:0000256" key="3">
    <source>
        <dbReference type="ARBA" id="ARBA00022737"/>
    </source>
</evidence>
<keyword evidence="8 9" id="KW-0539">Nucleus</keyword>
<dbReference type="WBParaSite" id="MBELARI_LOCUS12754.1">
    <property type="protein sequence ID" value="MBELARI_LOCUS12754.1"/>
    <property type="gene ID" value="MBELARI_LOCUS12754"/>
</dbReference>
<feature type="compositionally biased region" description="Polar residues" evidence="12">
    <location>
        <begin position="194"/>
        <end position="210"/>
    </location>
</feature>
<dbReference type="Proteomes" id="UP000887575">
    <property type="component" value="Unassembled WGS sequence"/>
</dbReference>
<dbReference type="SMART" id="SM00389">
    <property type="entry name" value="HOX"/>
    <property type="match status" value="1"/>
</dbReference>
<keyword evidence="7 9" id="KW-0371">Homeobox</keyword>
<keyword evidence="4 10" id="KW-0862">Zinc</keyword>
<feature type="region of interest" description="Disordered" evidence="12">
    <location>
        <begin position="186"/>
        <end position="240"/>
    </location>
</feature>
<evidence type="ECO:0000313" key="15">
    <source>
        <dbReference type="Proteomes" id="UP000887575"/>
    </source>
</evidence>
<evidence type="ECO:0000256" key="8">
    <source>
        <dbReference type="ARBA" id="ARBA00023242"/>
    </source>
</evidence>
<dbReference type="GO" id="GO:0048665">
    <property type="term" value="P:neuron fate specification"/>
    <property type="evidence" value="ECO:0007669"/>
    <property type="project" value="InterPro"/>
</dbReference>
<accession>A0AAF3EFK2</accession>
<keyword evidence="2 10" id="KW-0479">Metal-binding</keyword>
<dbReference type="FunFam" id="1.10.10.60:FF:000041">
    <property type="entry name" value="insulin gene enhancer protein ISL-1"/>
    <property type="match status" value="1"/>
</dbReference>
<evidence type="ECO:0000256" key="1">
    <source>
        <dbReference type="ARBA" id="ARBA00004123"/>
    </source>
</evidence>
<sequence>MTFPEDFIGKIGKMQDRRAVTSGHVCTACHNDIIDAYYMRVQPNMEFHSTCLKCVECQRFLDESGTTFIKDGRTYCKDDYYRRFGQKCTRCARFCTKNEMVMRARHLLFHADCFCCASCERRLCTGDQYTVRTDGVFCAPECQVPSLTPLGVQLPNSLPTSLVSLPTNNNNTPAPLHENRISSPSCGFDEDSWETSTLASGDGGNTTSPPLSLRSPKSDEGSTHISSGKKSKKDKQTTRVRTVLNEAQLGILKKCYAMNARPDALLKSFQEQLVELTGLNARVIRVWFQNKRCKDKKRQIQLRDMQVNAEKEAALSGIRLHGVGPLIAVSPSSHLSDLTLPPPLDIHHFAQWPQEHQQQQPFHQPHHLAPFSEDHQIGVPIGLPPPGFVSPLQFPQFSSPSHHSHMHPSDLASPSCSE</sequence>
<organism evidence="15 16">
    <name type="scientific">Mesorhabditis belari</name>
    <dbReference type="NCBI Taxonomy" id="2138241"/>
    <lineage>
        <taxon>Eukaryota</taxon>
        <taxon>Metazoa</taxon>
        <taxon>Ecdysozoa</taxon>
        <taxon>Nematoda</taxon>
        <taxon>Chromadorea</taxon>
        <taxon>Rhabditida</taxon>
        <taxon>Rhabditina</taxon>
        <taxon>Rhabditomorpha</taxon>
        <taxon>Rhabditoidea</taxon>
        <taxon>Rhabditidae</taxon>
        <taxon>Mesorhabditinae</taxon>
        <taxon>Mesorhabditis</taxon>
    </lineage>
</organism>
<dbReference type="InterPro" id="IPR047169">
    <property type="entry name" value="ISL1/2-like"/>
</dbReference>
<dbReference type="Pfam" id="PF00046">
    <property type="entry name" value="Homeodomain"/>
    <property type="match status" value="1"/>
</dbReference>
<dbReference type="SUPFAM" id="SSF57716">
    <property type="entry name" value="Glucocorticoid receptor-like (DNA-binding domain)"/>
    <property type="match status" value="1"/>
</dbReference>
<evidence type="ECO:0000256" key="6">
    <source>
        <dbReference type="ARBA" id="ARBA00023125"/>
    </source>
</evidence>
<dbReference type="InterPro" id="IPR017970">
    <property type="entry name" value="Homeobox_CS"/>
</dbReference>
<protein>
    <submittedName>
        <fullName evidence="16">Uncharacterized protein</fullName>
    </submittedName>
</protein>
<keyword evidence="3" id="KW-0677">Repeat</keyword>
<dbReference type="GO" id="GO:0000981">
    <property type="term" value="F:DNA-binding transcription factor activity, RNA polymerase II-specific"/>
    <property type="evidence" value="ECO:0007669"/>
    <property type="project" value="InterPro"/>
</dbReference>
<evidence type="ECO:0000256" key="7">
    <source>
        <dbReference type="ARBA" id="ARBA00023155"/>
    </source>
</evidence>
<dbReference type="PANTHER" id="PTHR24204:SF8">
    <property type="entry name" value="TAILUP, ISOFORM A"/>
    <property type="match status" value="1"/>
</dbReference>
<dbReference type="AlphaFoldDB" id="A0AAF3EFK2"/>
<evidence type="ECO:0000259" key="14">
    <source>
        <dbReference type="PROSITE" id="PS50071"/>
    </source>
</evidence>
<proteinExistence type="predicted"/>
<feature type="domain" description="LIM zinc-binding" evidence="13">
    <location>
        <begin position="87"/>
        <end position="149"/>
    </location>
</feature>
<reference evidence="16" key="1">
    <citation type="submission" date="2024-02" db="UniProtKB">
        <authorList>
            <consortium name="WormBaseParasite"/>
        </authorList>
    </citation>
    <scope>IDENTIFICATION</scope>
</reference>
<dbReference type="PANTHER" id="PTHR24204">
    <property type="entry name" value="INSULIN GENE ENHANCER PROTEIN"/>
    <property type="match status" value="1"/>
</dbReference>
<evidence type="ECO:0000256" key="4">
    <source>
        <dbReference type="ARBA" id="ARBA00022833"/>
    </source>
</evidence>
<dbReference type="PROSITE" id="PS00478">
    <property type="entry name" value="LIM_DOMAIN_1"/>
    <property type="match status" value="2"/>
</dbReference>
<comment type="subcellular location">
    <subcellularLocation>
        <location evidence="1 9 11">Nucleus</location>
    </subcellularLocation>
</comment>
<dbReference type="SMART" id="SM00132">
    <property type="entry name" value="LIM"/>
    <property type="match status" value="2"/>
</dbReference>
<dbReference type="Gene3D" id="2.10.110.10">
    <property type="entry name" value="Cysteine Rich Protein"/>
    <property type="match status" value="2"/>
</dbReference>
<dbReference type="GO" id="GO:0003677">
    <property type="term" value="F:DNA binding"/>
    <property type="evidence" value="ECO:0007669"/>
    <property type="project" value="UniProtKB-UniRule"/>
</dbReference>
<name>A0AAF3EFK2_9BILA</name>
<dbReference type="GO" id="GO:0045944">
    <property type="term" value="P:positive regulation of transcription by RNA polymerase II"/>
    <property type="evidence" value="ECO:0007669"/>
    <property type="project" value="InterPro"/>
</dbReference>
<evidence type="ECO:0000256" key="11">
    <source>
        <dbReference type="RuleBase" id="RU000682"/>
    </source>
</evidence>
<keyword evidence="5 10" id="KW-0440">LIM domain</keyword>
<dbReference type="Pfam" id="PF00412">
    <property type="entry name" value="LIM"/>
    <property type="match status" value="2"/>
</dbReference>
<dbReference type="InterPro" id="IPR009057">
    <property type="entry name" value="Homeodomain-like_sf"/>
</dbReference>
<evidence type="ECO:0000256" key="9">
    <source>
        <dbReference type="PROSITE-ProRule" id="PRU00108"/>
    </source>
</evidence>
<feature type="DNA-binding region" description="Homeobox" evidence="9">
    <location>
        <begin position="237"/>
        <end position="299"/>
    </location>
</feature>
<dbReference type="GO" id="GO:0046872">
    <property type="term" value="F:metal ion binding"/>
    <property type="evidence" value="ECO:0007669"/>
    <property type="project" value="UniProtKB-KW"/>
</dbReference>
<feature type="region of interest" description="Disordered" evidence="12">
    <location>
        <begin position="392"/>
        <end position="418"/>
    </location>
</feature>
<feature type="domain" description="Homeobox" evidence="14">
    <location>
        <begin position="235"/>
        <end position="298"/>
    </location>
</feature>
<dbReference type="PROSITE" id="PS50071">
    <property type="entry name" value="HOMEOBOX_2"/>
    <property type="match status" value="1"/>
</dbReference>
<feature type="domain" description="LIM zinc-binding" evidence="13">
    <location>
        <begin position="24"/>
        <end position="86"/>
    </location>
</feature>
<dbReference type="GO" id="GO:0007409">
    <property type="term" value="P:axonogenesis"/>
    <property type="evidence" value="ECO:0007669"/>
    <property type="project" value="TreeGrafter"/>
</dbReference>
<dbReference type="InterPro" id="IPR001781">
    <property type="entry name" value="Znf_LIM"/>
</dbReference>
<keyword evidence="15" id="KW-1185">Reference proteome</keyword>